<dbReference type="InterPro" id="IPR001736">
    <property type="entry name" value="PLipase_D/transphosphatidylase"/>
</dbReference>
<dbReference type="CDD" id="cd09110">
    <property type="entry name" value="PLDc_CLS_1"/>
    <property type="match status" value="1"/>
</dbReference>
<dbReference type="OrthoDB" id="9762009at2"/>
<gene>
    <name evidence="2" type="ORF">TVD_05850</name>
</gene>
<dbReference type="RefSeq" id="WP_047251058.1">
    <property type="nucleotide sequence ID" value="NZ_CP011367.1"/>
</dbReference>
<dbReference type="SUPFAM" id="SSF56024">
    <property type="entry name" value="Phospholipase D/nuclease"/>
    <property type="match status" value="2"/>
</dbReference>
<protein>
    <submittedName>
        <fullName evidence="2">Phospholipase</fullName>
    </submittedName>
</protein>
<feature type="domain" description="PLD phosphodiesterase" evidence="1">
    <location>
        <begin position="335"/>
        <end position="362"/>
    </location>
</feature>
<keyword evidence="3" id="KW-1185">Reference proteome</keyword>
<dbReference type="SMART" id="SM00155">
    <property type="entry name" value="PLDc"/>
    <property type="match status" value="2"/>
</dbReference>
<dbReference type="PANTHER" id="PTHR21248:SF22">
    <property type="entry name" value="PHOSPHOLIPASE D"/>
    <property type="match status" value="1"/>
</dbReference>
<reference evidence="2 3" key="1">
    <citation type="submission" date="2015-04" db="EMBL/GenBank/DDBJ databases">
        <title>Complete Sequence for the Genome of the Thioalkalivibrio versutus D301.</title>
        <authorList>
            <person name="Mu T."/>
            <person name="Zhou J."/>
            <person name="Xu X."/>
        </authorList>
    </citation>
    <scope>NUCLEOTIDE SEQUENCE [LARGE SCALE GENOMIC DNA]</scope>
    <source>
        <strain evidence="2 3">D301</strain>
    </source>
</reference>
<sequence>MRYVLLPVVLIALIFALGNVVLFNALPKPDRLKEPLALEYGTSSEQFRRDMGLLLQQPIVSGNRIDLLQDGEAIYAAKIEAIENAEHSVTFEVYEYWGEQAAIFSEVLARAAERGVRVHAMLDFLGSRDADPEMFERMEEAGVELVRWREPSWYQLSRFNHRTHRKLLVVDGHTGFIGGANVADPWVDGDDRDGYRDNHFRIQGPVVGNLQAVFLETWLDATGRMPTGEAYFPELSDMGDRDAQMVNSAPREGRHRVRLMFLHAIAAAEEHITIGTAYFYPDPRFLEVLEEAADRGVRIRVLVPGDSMNFGFFRHASVNRWRPMLESGVELYEYHPRMYHSKLMAIDDRWASIGSANLHNRSFRLNDEANLNIWDEGFAREIRELIEVDKADAERLTIEDWENRPLRRRLAGWITHLIGPYL</sequence>
<evidence type="ECO:0000313" key="3">
    <source>
        <dbReference type="Proteomes" id="UP000064201"/>
    </source>
</evidence>
<dbReference type="PANTHER" id="PTHR21248">
    <property type="entry name" value="CARDIOLIPIN SYNTHASE"/>
    <property type="match status" value="1"/>
</dbReference>
<proteinExistence type="predicted"/>
<dbReference type="PATRIC" id="fig|106634.4.peg.1192"/>
<dbReference type="InterPro" id="IPR025202">
    <property type="entry name" value="PLD-like_dom"/>
</dbReference>
<organism evidence="2 3">
    <name type="scientific">Thioalkalivibrio versutus</name>
    <dbReference type="NCBI Taxonomy" id="106634"/>
    <lineage>
        <taxon>Bacteria</taxon>
        <taxon>Pseudomonadati</taxon>
        <taxon>Pseudomonadota</taxon>
        <taxon>Gammaproteobacteria</taxon>
        <taxon>Chromatiales</taxon>
        <taxon>Ectothiorhodospiraceae</taxon>
        <taxon>Thioalkalivibrio</taxon>
    </lineage>
</organism>
<name>A0A0G3G121_9GAMM</name>
<dbReference type="Gene3D" id="3.30.870.10">
    <property type="entry name" value="Endonuclease Chain A"/>
    <property type="match status" value="2"/>
</dbReference>
<dbReference type="EMBL" id="CP011367">
    <property type="protein sequence ID" value="AKJ94913.1"/>
    <property type="molecule type" value="Genomic_DNA"/>
</dbReference>
<dbReference type="CDD" id="cd09159">
    <property type="entry name" value="PLDc_ybhO_like_2"/>
    <property type="match status" value="1"/>
</dbReference>
<dbReference type="GO" id="GO:0016020">
    <property type="term" value="C:membrane"/>
    <property type="evidence" value="ECO:0007669"/>
    <property type="project" value="TreeGrafter"/>
</dbReference>
<dbReference type="GO" id="GO:0008808">
    <property type="term" value="F:cardiolipin synthase activity"/>
    <property type="evidence" value="ECO:0007669"/>
    <property type="project" value="TreeGrafter"/>
</dbReference>
<dbReference type="PROSITE" id="PS50035">
    <property type="entry name" value="PLD"/>
    <property type="match status" value="2"/>
</dbReference>
<evidence type="ECO:0000313" key="2">
    <source>
        <dbReference type="EMBL" id="AKJ94913.1"/>
    </source>
</evidence>
<dbReference type="AlphaFoldDB" id="A0A0G3G121"/>
<dbReference type="Pfam" id="PF13091">
    <property type="entry name" value="PLDc_2"/>
    <property type="match status" value="2"/>
</dbReference>
<evidence type="ECO:0000259" key="1">
    <source>
        <dbReference type="PROSITE" id="PS50035"/>
    </source>
</evidence>
<accession>A0A0G3G121</accession>
<feature type="domain" description="PLD phosphodiesterase" evidence="1">
    <location>
        <begin position="159"/>
        <end position="186"/>
    </location>
</feature>
<dbReference type="Proteomes" id="UP000064201">
    <property type="component" value="Chromosome"/>
</dbReference>
<dbReference type="STRING" id="106634.TVD_05850"/>
<dbReference type="KEGG" id="tvr:TVD_05850"/>
<dbReference type="GO" id="GO:0032049">
    <property type="term" value="P:cardiolipin biosynthetic process"/>
    <property type="evidence" value="ECO:0007669"/>
    <property type="project" value="UniProtKB-ARBA"/>
</dbReference>